<evidence type="ECO:0000313" key="9">
    <source>
        <dbReference type="Proteomes" id="UP000694941"/>
    </source>
</evidence>
<feature type="compositionally biased region" description="Polar residues" evidence="5">
    <location>
        <begin position="584"/>
        <end position="595"/>
    </location>
</feature>
<dbReference type="PROSITE" id="PS51450">
    <property type="entry name" value="LRR"/>
    <property type="match status" value="2"/>
</dbReference>
<dbReference type="Gene3D" id="3.80.10.10">
    <property type="entry name" value="Ribonuclease Inhibitor"/>
    <property type="match status" value="2"/>
</dbReference>
<evidence type="ECO:0000256" key="7">
    <source>
        <dbReference type="SAM" id="SignalP"/>
    </source>
</evidence>
<dbReference type="InterPro" id="IPR000483">
    <property type="entry name" value="Cys-rich_flank_reg_C"/>
</dbReference>
<dbReference type="InterPro" id="IPR013783">
    <property type="entry name" value="Ig-like_fold"/>
</dbReference>
<keyword evidence="3" id="KW-0677">Repeat</keyword>
<feature type="region of interest" description="Disordered" evidence="5">
    <location>
        <begin position="576"/>
        <end position="595"/>
    </location>
</feature>
<dbReference type="Pfam" id="PF13855">
    <property type="entry name" value="LRR_8"/>
    <property type="match status" value="1"/>
</dbReference>
<feature type="region of interest" description="Disordered" evidence="5">
    <location>
        <begin position="434"/>
        <end position="473"/>
    </location>
</feature>
<evidence type="ECO:0000313" key="10">
    <source>
        <dbReference type="RefSeq" id="XP_013786338.1"/>
    </source>
</evidence>
<gene>
    <name evidence="10 11" type="primary">LOC106470333</name>
</gene>
<dbReference type="PANTHER" id="PTHR24366">
    <property type="entry name" value="IG(IMMUNOGLOBULIN) AND LRR(LEUCINE RICH REPEAT) DOMAINS"/>
    <property type="match status" value="1"/>
</dbReference>
<dbReference type="Gene3D" id="2.60.40.10">
    <property type="entry name" value="Immunoglobulins"/>
    <property type="match status" value="1"/>
</dbReference>
<dbReference type="InterPro" id="IPR001611">
    <property type="entry name" value="Leu-rich_rpt"/>
</dbReference>
<dbReference type="InterPro" id="IPR013098">
    <property type="entry name" value="Ig_I-set"/>
</dbReference>
<dbReference type="Pfam" id="PF07679">
    <property type="entry name" value="I-set"/>
    <property type="match status" value="1"/>
</dbReference>
<dbReference type="InterPro" id="IPR003591">
    <property type="entry name" value="Leu-rich_rpt_typical-subtyp"/>
</dbReference>
<evidence type="ECO:0000256" key="2">
    <source>
        <dbReference type="ARBA" id="ARBA00022729"/>
    </source>
</evidence>
<protein>
    <submittedName>
        <fullName evidence="10 11">Leucine-rich repeat and immunoglobulin-like domain-containing nogo receptor-interacting protein 3</fullName>
    </submittedName>
</protein>
<dbReference type="RefSeq" id="XP_022254659.1">
    <property type="nucleotide sequence ID" value="XM_022398951.1"/>
</dbReference>
<keyword evidence="2 7" id="KW-0732">Signal</keyword>
<dbReference type="SMART" id="SM00369">
    <property type="entry name" value="LRR_TYP"/>
    <property type="match status" value="6"/>
</dbReference>
<evidence type="ECO:0000256" key="5">
    <source>
        <dbReference type="SAM" id="MobiDB-lite"/>
    </source>
</evidence>
<feature type="transmembrane region" description="Helical" evidence="6">
    <location>
        <begin position="382"/>
        <end position="405"/>
    </location>
</feature>
<dbReference type="GeneID" id="106470333"/>
<reference evidence="10 11" key="1">
    <citation type="submission" date="2025-05" db="UniProtKB">
        <authorList>
            <consortium name="RefSeq"/>
        </authorList>
    </citation>
    <scope>IDENTIFICATION</scope>
    <source>
        <tissue evidence="10 11">Muscle</tissue>
    </source>
</reference>
<dbReference type="PANTHER" id="PTHR24366:SF140">
    <property type="entry name" value="IP22191P"/>
    <property type="match status" value="1"/>
</dbReference>
<evidence type="ECO:0000313" key="11">
    <source>
        <dbReference type="RefSeq" id="XP_022254659.1"/>
    </source>
</evidence>
<dbReference type="InterPro" id="IPR032675">
    <property type="entry name" value="LRR_dom_sf"/>
</dbReference>
<evidence type="ECO:0000256" key="1">
    <source>
        <dbReference type="ARBA" id="ARBA00022614"/>
    </source>
</evidence>
<feature type="chain" id="PRO_5045022036" evidence="7">
    <location>
        <begin position="29"/>
        <end position="637"/>
    </location>
</feature>
<sequence length="637" mass="71771">MGFSRHWKLFMYEIIFCFFSIFLSVGLGQCPVKCSCKWKHGKQTAECGSQGLDSVPQNLKLGTQVLELADNNIQYLPSRVFQQQGLVNLQKIYLSDCNLSGVANDTFYQLTNLVELDVSSNLLTTVPSISFRDTPFLRRLDLSKNPIRTIRNNSFSELSRLRSLELSNCQIANIEVGAFVGLERLEKLTLDGNKLRAILQPAIQGLPVFTLQLHNNPWHCDCELRSLVAWISTNNVPYGEPPSCDGPSRLAGRLWSTLLLDEFACIPEMITTNTDVIVDEGGNGTLECNIQAIPWATVYWEIDKVALKNLSSSSFPSGKLHIQYKNLKDFQTSLLTVITVTQKDPHVFTCVAENRAGISRQNFTLSVVVPLEQSPGWTRGHILGTAVGIFLLITILLVAFCIFIFRQRAVMTSSNGKMPWNLFLRIISSKKQETVEPNGVKNENEEKEISADEKQPRRQETGSSGYGSDQQTPDLVSKTIEANSSAMSLSFQPFQHPPVDLLQNTVISEGWIMPKRPFNATPDYSRMNYTYPDYDKNSDYMDPDNVYYPHYLDRGYYGSQVPENDRVRTLRIEHENTVDGTPVRDNSTSRFQSPSYPTWKRSPLVVPDNTELPLPPAEIRFSPDEGYAEGIYEGTVV</sequence>
<feature type="compositionally biased region" description="Polar residues" evidence="5">
    <location>
        <begin position="461"/>
        <end position="473"/>
    </location>
</feature>
<accession>A0ABM1BPU3</accession>
<keyword evidence="6" id="KW-0812">Transmembrane</keyword>
<evidence type="ECO:0000259" key="8">
    <source>
        <dbReference type="PROSITE" id="PS50835"/>
    </source>
</evidence>
<dbReference type="InterPro" id="IPR003599">
    <property type="entry name" value="Ig_sub"/>
</dbReference>
<dbReference type="SMART" id="SM00082">
    <property type="entry name" value="LRRCT"/>
    <property type="match status" value="1"/>
</dbReference>
<feature type="signal peptide" evidence="7">
    <location>
        <begin position="1"/>
        <end position="28"/>
    </location>
</feature>
<dbReference type="Pfam" id="PF00560">
    <property type="entry name" value="LRR_1"/>
    <property type="match status" value="1"/>
</dbReference>
<proteinExistence type="predicted"/>
<dbReference type="InterPro" id="IPR007110">
    <property type="entry name" value="Ig-like_dom"/>
</dbReference>
<keyword evidence="6" id="KW-0472">Membrane</keyword>
<keyword evidence="6" id="KW-1133">Transmembrane helix</keyword>
<dbReference type="InterPro" id="IPR036179">
    <property type="entry name" value="Ig-like_dom_sf"/>
</dbReference>
<keyword evidence="1" id="KW-0433">Leucine-rich repeat</keyword>
<feature type="domain" description="Ig-like" evidence="8">
    <location>
        <begin position="267"/>
        <end position="366"/>
    </location>
</feature>
<dbReference type="RefSeq" id="XP_013786338.1">
    <property type="nucleotide sequence ID" value="XM_013930884.2"/>
</dbReference>
<keyword evidence="4" id="KW-1015">Disulfide bond</keyword>
<name>A0ABM1BPU3_LIMPO</name>
<organism evidence="9 10">
    <name type="scientific">Limulus polyphemus</name>
    <name type="common">Atlantic horseshoe crab</name>
    <dbReference type="NCBI Taxonomy" id="6850"/>
    <lineage>
        <taxon>Eukaryota</taxon>
        <taxon>Metazoa</taxon>
        <taxon>Ecdysozoa</taxon>
        <taxon>Arthropoda</taxon>
        <taxon>Chelicerata</taxon>
        <taxon>Merostomata</taxon>
        <taxon>Xiphosura</taxon>
        <taxon>Limulidae</taxon>
        <taxon>Limulus</taxon>
    </lineage>
</organism>
<feature type="compositionally biased region" description="Basic and acidic residues" evidence="5">
    <location>
        <begin position="442"/>
        <end position="460"/>
    </location>
</feature>
<dbReference type="SUPFAM" id="SSF52058">
    <property type="entry name" value="L domain-like"/>
    <property type="match status" value="1"/>
</dbReference>
<dbReference type="SUPFAM" id="SSF48726">
    <property type="entry name" value="Immunoglobulin"/>
    <property type="match status" value="1"/>
</dbReference>
<dbReference type="SMART" id="SM00409">
    <property type="entry name" value="IG"/>
    <property type="match status" value="1"/>
</dbReference>
<keyword evidence="9" id="KW-1185">Reference proteome</keyword>
<evidence type="ECO:0000256" key="3">
    <source>
        <dbReference type="ARBA" id="ARBA00022737"/>
    </source>
</evidence>
<dbReference type="PROSITE" id="PS50835">
    <property type="entry name" value="IG_LIKE"/>
    <property type="match status" value="1"/>
</dbReference>
<dbReference type="Proteomes" id="UP000694941">
    <property type="component" value="Unplaced"/>
</dbReference>
<evidence type="ECO:0000256" key="6">
    <source>
        <dbReference type="SAM" id="Phobius"/>
    </source>
</evidence>
<evidence type="ECO:0000256" key="4">
    <source>
        <dbReference type="ARBA" id="ARBA00023157"/>
    </source>
</evidence>